<comment type="caution">
    <text evidence="2">The sequence shown here is derived from an EMBL/GenBank/DDBJ whole genome shotgun (WGS) entry which is preliminary data.</text>
</comment>
<dbReference type="Pfam" id="PF13561">
    <property type="entry name" value="adh_short_C2"/>
    <property type="match status" value="1"/>
</dbReference>
<reference evidence="2 3" key="1">
    <citation type="submission" date="2021-01" db="EMBL/GenBank/DDBJ databases">
        <title>Actinoplanes sp. nov. LDG1-06 isolated from lichen.</title>
        <authorList>
            <person name="Saeng-In P."/>
            <person name="Phongsopitanun W."/>
            <person name="Kanchanasin P."/>
            <person name="Yuki M."/>
            <person name="Kudo T."/>
            <person name="Ohkuma M."/>
            <person name="Tanasupawat S."/>
        </authorList>
    </citation>
    <scope>NUCLEOTIDE SEQUENCE [LARGE SCALE GENOMIC DNA]</scope>
    <source>
        <strain evidence="2 3">LDG1-06</strain>
    </source>
</reference>
<dbReference type="PRINTS" id="PR00080">
    <property type="entry name" value="SDRFAMILY"/>
</dbReference>
<proteinExistence type="inferred from homology"/>
<dbReference type="NCBIfam" id="TIGR01963">
    <property type="entry name" value="PHB_DH"/>
    <property type="match status" value="1"/>
</dbReference>
<dbReference type="PANTHER" id="PTHR42879:SF2">
    <property type="entry name" value="3-OXOACYL-[ACYL-CARRIER-PROTEIN] REDUCTASE FABG"/>
    <property type="match status" value="1"/>
</dbReference>
<comment type="similarity">
    <text evidence="1">Belongs to the short-chain dehydrogenases/reductases (SDR) family.</text>
</comment>
<gene>
    <name evidence="2" type="ORF">JIG36_24265</name>
</gene>
<organism evidence="2 3">
    <name type="scientific">Paractinoplanes ovalisporus</name>
    <dbReference type="NCBI Taxonomy" id="2810368"/>
    <lineage>
        <taxon>Bacteria</taxon>
        <taxon>Bacillati</taxon>
        <taxon>Actinomycetota</taxon>
        <taxon>Actinomycetes</taxon>
        <taxon>Micromonosporales</taxon>
        <taxon>Micromonosporaceae</taxon>
        <taxon>Paractinoplanes</taxon>
    </lineage>
</organism>
<evidence type="ECO:0000313" key="2">
    <source>
        <dbReference type="EMBL" id="MBM2618677.1"/>
    </source>
</evidence>
<dbReference type="InterPro" id="IPR011294">
    <property type="entry name" value="3-OHbutyrate_DH"/>
</dbReference>
<evidence type="ECO:0000313" key="3">
    <source>
        <dbReference type="Proteomes" id="UP000632138"/>
    </source>
</evidence>
<accession>A0ABS2AFS9</accession>
<dbReference type="InterPro" id="IPR020904">
    <property type="entry name" value="Sc_DH/Rdtase_CS"/>
</dbReference>
<dbReference type="NCBIfam" id="NF009093">
    <property type="entry name" value="PRK12429.1"/>
    <property type="match status" value="1"/>
</dbReference>
<protein>
    <submittedName>
        <fullName evidence="2">3-hydroxybutyrate dehydrogenase</fullName>
        <ecNumber evidence="2">1.1.1.30</ecNumber>
    </submittedName>
</protein>
<dbReference type="PANTHER" id="PTHR42879">
    <property type="entry name" value="3-OXOACYL-(ACYL-CARRIER-PROTEIN) REDUCTASE"/>
    <property type="match status" value="1"/>
</dbReference>
<sequence>MIEVRRSGRRFASHRRGRFGPMTTTQVVGLQLAGRTALVTGAGSGIGRAVATRLAAAGAKVLVVDVADDAAKEVAEAIGGQAVVADLSDPAAVDTLQAEVDILVNNAGLQFVAPLPEFPPERFAYLQRVMVEAPFRLVRRVLPHMYGVGWGRIVNISSVHGLIASPFKAAYVTAKHGLEGLSKTVALEGAGRGVTSNCVNPAFVRTPLVDKQIADQAQVHGISESEVIEKIMLDRAAIKRLIAPEEVAELVAYLCTPAADLITGASIAIDGGWTAH</sequence>
<dbReference type="PROSITE" id="PS00061">
    <property type="entry name" value="ADH_SHORT"/>
    <property type="match status" value="1"/>
</dbReference>
<keyword evidence="2" id="KW-0560">Oxidoreductase</keyword>
<dbReference type="SUPFAM" id="SSF51735">
    <property type="entry name" value="NAD(P)-binding Rossmann-fold domains"/>
    <property type="match status" value="1"/>
</dbReference>
<dbReference type="RefSeq" id="WP_203378700.1">
    <property type="nucleotide sequence ID" value="NZ_JAENHP010000008.1"/>
</dbReference>
<dbReference type="PRINTS" id="PR00081">
    <property type="entry name" value="GDHRDH"/>
</dbReference>
<evidence type="ECO:0000256" key="1">
    <source>
        <dbReference type="ARBA" id="ARBA00006484"/>
    </source>
</evidence>
<dbReference type="EMBL" id="JAENHP010000008">
    <property type="protein sequence ID" value="MBM2618677.1"/>
    <property type="molecule type" value="Genomic_DNA"/>
</dbReference>
<dbReference type="InterPro" id="IPR050259">
    <property type="entry name" value="SDR"/>
</dbReference>
<keyword evidence="3" id="KW-1185">Reference proteome</keyword>
<dbReference type="InterPro" id="IPR036291">
    <property type="entry name" value="NAD(P)-bd_dom_sf"/>
</dbReference>
<dbReference type="EC" id="1.1.1.30" evidence="2"/>
<dbReference type="Proteomes" id="UP000632138">
    <property type="component" value="Unassembled WGS sequence"/>
</dbReference>
<dbReference type="GO" id="GO:0003858">
    <property type="term" value="F:3-hydroxybutyrate dehydrogenase activity"/>
    <property type="evidence" value="ECO:0007669"/>
    <property type="project" value="UniProtKB-EC"/>
</dbReference>
<name>A0ABS2AFS9_9ACTN</name>
<dbReference type="Gene3D" id="3.40.50.720">
    <property type="entry name" value="NAD(P)-binding Rossmann-like Domain"/>
    <property type="match status" value="1"/>
</dbReference>
<dbReference type="InterPro" id="IPR002347">
    <property type="entry name" value="SDR_fam"/>
</dbReference>